<reference evidence="2" key="1">
    <citation type="journal article" date="2019" name="Int. J. Syst. Evol. Microbiol.">
        <title>The Global Catalogue of Microorganisms (GCM) 10K type strain sequencing project: providing services to taxonomists for standard genome sequencing and annotation.</title>
        <authorList>
            <consortium name="The Broad Institute Genomics Platform"/>
            <consortium name="The Broad Institute Genome Sequencing Center for Infectious Disease"/>
            <person name="Wu L."/>
            <person name="Ma J."/>
        </authorList>
    </citation>
    <scope>NUCLEOTIDE SEQUENCE [LARGE SCALE GENOMIC DNA]</scope>
    <source>
        <strain evidence="2">NBRC 107715</strain>
    </source>
</reference>
<evidence type="ECO:0008006" key="3">
    <source>
        <dbReference type="Google" id="ProtNLM"/>
    </source>
</evidence>
<protein>
    <recommendedName>
        <fullName evidence="3">DUF4214 domain-containing protein</fullName>
    </recommendedName>
</protein>
<dbReference type="Gene3D" id="1.10.3130.20">
    <property type="entry name" value="Phycobilisome linker domain"/>
    <property type="match status" value="2"/>
</dbReference>
<dbReference type="RefSeq" id="WP_284213756.1">
    <property type="nucleotide sequence ID" value="NZ_BSPK01000035.1"/>
</dbReference>
<name>A0ABQ6DIG5_9HYPH</name>
<keyword evidence="2" id="KW-1185">Reference proteome</keyword>
<comment type="caution">
    <text evidence="1">The sequence shown here is derived from an EMBL/GenBank/DDBJ whole genome shotgun (WGS) entry which is preliminary data.</text>
</comment>
<organism evidence="1 2">
    <name type="scientific">Methylobacterium oxalidis</name>
    <dbReference type="NCBI Taxonomy" id="944322"/>
    <lineage>
        <taxon>Bacteria</taxon>
        <taxon>Pseudomonadati</taxon>
        <taxon>Pseudomonadota</taxon>
        <taxon>Alphaproteobacteria</taxon>
        <taxon>Hyphomicrobiales</taxon>
        <taxon>Methylobacteriaceae</taxon>
        <taxon>Methylobacterium</taxon>
    </lineage>
</organism>
<proteinExistence type="predicted"/>
<sequence>MAGDLVHATYGALLGRAPDPDDLAHGRQILAGGAGLQGLIAELLASQEFRDRAEAERHRSEAPESVTRLFRLLLQREPEPQALDHFAELAARASPEAVLAGLIESPEFLQRVLVLHHAEVVEATYGALLGRAPDPDGLAHGRQILAGGAGLQGLIAELLASQEFRDRAEAERHRSEAPESVTRLFRLLLQREPEPQALDHFAELAARASPEAVLAGLIESPEFLQRVRDRLPASEHSVDGGPPPSLRDLAEVVSMIQDFVSARLFASGSRLQLGGPVAPSTEPAALKAAAHALLMSAALCPSLDGSVG</sequence>
<dbReference type="Proteomes" id="UP001156856">
    <property type="component" value="Unassembled WGS sequence"/>
</dbReference>
<dbReference type="EMBL" id="BSPK01000035">
    <property type="protein sequence ID" value="GLS64310.1"/>
    <property type="molecule type" value="Genomic_DNA"/>
</dbReference>
<evidence type="ECO:0000313" key="1">
    <source>
        <dbReference type="EMBL" id="GLS64310.1"/>
    </source>
</evidence>
<accession>A0ABQ6DIG5</accession>
<gene>
    <name evidence="1" type="ORF">GCM10007888_26910</name>
</gene>
<evidence type="ECO:0000313" key="2">
    <source>
        <dbReference type="Proteomes" id="UP001156856"/>
    </source>
</evidence>
<dbReference type="InterPro" id="IPR038255">
    <property type="entry name" value="PBS_linker_sf"/>
</dbReference>